<feature type="region of interest" description="Disordered" evidence="1">
    <location>
        <begin position="1"/>
        <end position="40"/>
    </location>
</feature>
<protein>
    <submittedName>
        <fullName evidence="2">Uncharacterized protein</fullName>
    </submittedName>
</protein>
<evidence type="ECO:0000313" key="3">
    <source>
        <dbReference type="Proteomes" id="UP000186019"/>
    </source>
</evidence>
<reference evidence="2 3" key="1">
    <citation type="submission" date="2017-01" db="EMBL/GenBank/DDBJ databases">
        <authorList>
            <person name="Mah S.A."/>
            <person name="Swanson W.J."/>
            <person name="Moy G.W."/>
            <person name="Vacquier V.D."/>
        </authorList>
    </citation>
    <scope>NUCLEOTIDE SEQUENCE [LARGE SCALE GENOMIC DNA]</scope>
    <source>
        <strain evidence="2 3">DSM 29590</strain>
    </source>
</reference>
<name>A0A1N7H4B2_9RHOB</name>
<dbReference type="AlphaFoldDB" id="A0A1N7H4B2"/>
<evidence type="ECO:0000256" key="1">
    <source>
        <dbReference type="SAM" id="MobiDB-lite"/>
    </source>
</evidence>
<evidence type="ECO:0000313" key="2">
    <source>
        <dbReference type="EMBL" id="SIS19685.1"/>
    </source>
</evidence>
<organism evidence="2 3">
    <name type="scientific">Roseovarius nanhaiticus</name>
    <dbReference type="NCBI Taxonomy" id="573024"/>
    <lineage>
        <taxon>Bacteria</taxon>
        <taxon>Pseudomonadati</taxon>
        <taxon>Pseudomonadota</taxon>
        <taxon>Alphaproteobacteria</taxon>
        <taxon>Rhodobacterales</taxon>
        <taxon>Roseobacteraceae</taxon>
        <taxon>Roseovarius</taxon>
    </lineage>
</organism>
<gene>
    <name evidence="2" type="ORF">SAMN05421666_2474</name>
</gene>
<dbReference type="RefSeq" id="WP_272482023.1">
    <property type="nucleotide sequence ID" value="NZ_FOAC01000003.1"/>
</dbReference>
<sequence length="40" mass="4137">MSDDKRIGSKIPGPKPGQTAEPKSADTAEQKPEVAAGKSK</sequence>
<dbReference type="Proteomes" id="UP000186019">
    <property type="component" value="Unassembled WGS sequence"/>
</dbReference>
<dbReference type="EMBL" id="FTNV01000002">
    <property type="protein sequence ID" value="SIS19685.1"/>
    <property type="molecule type" value="Genomic_DNA"/>
</dbReference>
<proteinExistence type="predicted"/>
<feature type="compositionally biased region" description="Basic and acidic residues" evidence="1">
    <location>
        <begin position="23"/>
        <end position="32"/>
    </location>
</feature>
<accession>A0A1N7H4B2</accession>
<keyword evidence="3" id="KW-1185">Reference proteome</keyword>